<accession>T2STX4</accession>
<sequence length="57" mass="6454">MRFRAKHATKPLFNGSSFLKRIDKHNIVNIASPTLNGGAFLYSIRALILFQTSKSFK</sequence>
<name>T2STX4_HELPX</name>
<dbReference type="EMBL" id="ASYS01000348">
    <property type="protein sequence ID" value="EQD94959.1"/>
    <property type="molecule type" value="Genomic_DNA"/>
</dbReference>
<dbReference type="Proteomes" id="UP000015645">
    <property type="component" value="Unassembled WGS sequence"/>
</dbReference>
<organism evidence="1 2">
    <name type="scientific">Helicobacter pylori PZ5024</name>
    <dbReference type="NCBI Taxonomy" id="1337391"/>
    <lineage>
        <taxon>Bacteria</taxon>
        <taxon>Pseudomonadati</taxon>
        <taxon>Campylobacterota</taxon>
        <taxon>Epsilonproteobacteria</taxon>
        <taxon>Campylobacterales</taxon>
        <taxon>Helicobacteraceae</taxon>
        <taxon>Helicobacter</taxon>
    </lineage>
</organism>
<gene>
    <name evidence="1" type="ORF">L931_01875</name>
</gene>
<proteinExistence type="predicted"/>
<reference evidence="1 2" key="1">
    <citation type="journal article" date="2013" name="Genome Announc.">
        <title>Draft Genome Sequences of Helicobacter pylori Strains Isolated from Regions of Low and High Gastric Cancer Risk in Colombia.</title>
        <authorList>
            <person name="Sheh A."/>
            <person name="Piazuelo M.B."/>
            <person name="Wilson K.T."/>
            <person name="Correa P."/>
            <person name="Fox J.G."/>
        </authorList>
    </citation>
    <scope>NUCLEOTIDE SEQUENCE [LARGE SCALE GENOMIC DNA]</scope>
    <source>
        <strain evidence="1 2">PZ5024</strain>
    </source>
</reference>
<protein>
    <submittedName>
        <fullName evidence="1">Uncharacterized protein</fullName>
    </submittedName>
</protein>
<evidence type="ECO:0000313" key="2">
    <source>
        <dbReference type="Proteomes" id="UP000015645"/>
    </source>
</evidence>
<dbReference type="AlphaFoldDB" id="T2STX4"/>
<comment type="caution">
    <text evidence="1">The sequence shown here is derived from an EMBL/GenBank/DDBJ whole genome shotgun (WGS) entry which is preliminary data.</text>
</comment>
<evidence type="ECO:0000313" key="1">
    <source>
        <dbReference type="EMBL" id="EQD94959.1"/>
    </source>
</evidence>
<dbReference type="PATRIC" id="fig|1337391.3.peg.1496"/>